<organism evidence="2">
    <name type="scientific">Micrurus corallinus</name>
    <name type="common">Brazilian coral snake</name>
    <dbReference type="NCBI Taxonomy" id="54390"/>
    <lineage>
        <taxon>Eukaryota</taxon>
        <taxon>Metazoa</taxon>
        <taxon>Chordata</taxon>
        <taxon>Craniata</taxon>
        <taxon>Vertebrata</taxon>
        <taxon>Euteleostomi</taxon>
        <taxon>Lepidosauria</taxon>
        <taxon>Squamata</taxon>
        <taxon>Bifurcata</taxon>
        <taxon>Unidentata</taxon>
        <taxon>Episquamata</taxon>
        <taxon>Toxicofera</taxon>
        <taxon>Serpentes</taxon>
        <taxon>Colubroidea</taxon>
        <taxon>Elapidae</taxon>
        <taxon>Elapinae</taxon>
        <taxon>Micrurus</taxon>
    </lineage>
</organism>
<evidence type="ECO:0000313" key="2">
    <source>
        <dbReference type="EMBL" id="LAA66561.1"/>
    </source>
</evidence>
<reference evidence="2" key="1">
    <citation type="submission" date="2017-07" db="EMBL/GenBank/DDBJ databases">
        <authorList>
            <person name="Mikheyev A."/>
            <person name="Grau M."/>
        </authorList>
    </citation>
    <scope>NUCLEOTIDE SEQUENCE</scope>
    <source>
        <tissue evidence="2">Venom_gland</tissue>
    </source>
</reference>
<feature type="region of interest" description="Disordered" evidence="1">
    <location>
        <begin position="1"/>
        <end position="80"/>
    </location>
</feature>
<protein>
    <submittedName>
        <fullName evidence="2">Uncharacterized protein</fullName>
    </submittedName>
</protein>
<sequence length="100" mass="9958">MAGDLPHGLLRQSVSGSVDREPPQPPAPEGGQDQRDEPGQVRAPTWERSPEELLLPAGDGGGGGALKPGTAVGSSSWSQAECGGAATAIGANFGAQKTLG</sequence>
<dbReference type="AlphaFoldDB" id="A0A2D4H3P0"/>
<proteinExistence type="predicted"/>
<reference evidence="2" key="2">
    <citation type="submission" date="2017-11" db="EMBL/GenBank/DDBJ databases">
        <title>Coralsnake Venomics: Analyses of Venom Gland Transcriptomes and Proteomes of Six Brazilian Taxa.</title>
        <authorList>
            <person name="Aird S.D."/>
            <person name="Jorge da Silva N."/>
            <person name="Qiu L."/>
            <person name="Villar-Briones A."/>
            <person name="Aparecida-Saddi V."/>
            <person name="Campos-Telles M.P."/>
            <person name="Grau M."/>
            <person name="Mikheyev A.S."/>
        </authorList>
    </citation>
    <scope>NUCLEOTIDE SEQUENCE</scope>
    <source>
        <tissue evidence="2">Venom_gland</tissue>
    </source>
</reference>
<name>A0A2D4H3P0_MICCO</name>
<dbReference type="EMBL" id="IACJ01161280">
    <property type="protein sequence ID" value="LAA66561.1"/>
    <property type="molecule type" value="Transcribed_RNA"/>
</dbReference>
<accession>A0A2D4H3P0</accession>
<evidence type="ECO:0000256" key="1">
    <source>
        <dbReference type="SAM" id="MobiDB-lite"/>
    </source>
</evidence>